<gene>
    <name evidence="1" type="ORF">VFPPC_16436</name>
</gene>
<dbReference type="Proteomes" id="UP000078397">
    <property type="component" value="Unassembled WGS sequence"/>
</dbReference>
<sequence length="287" mass="31871">MEQRSGRHGLLDTLDTTLQEHEQKSGHAIHGTDRVTAATFGLSVQVVEQQWPHEGVTRKCTIRTLNAPFTNIDIFACMLYLSVQAGCQVFAAWPLSPCTTALFMGWAHVLQYALQHPTSPDSICSFLNPSGPPGECLVCLCACVHVFQVCSYPVRSCLSCLVCRAVVPQPALSYPEHPSAICRHLFSKLQTPTGQTRLSPFFLLSFLLRAVLLLHFPLKTHNTIHSSRTLANSQIFSPRYEQAIFYHLRPCVPTPALLVYLSAPSKVVPCVTPLSLHLPTFRPWVAR</sequence>
<dbReference type="EMBL" id="LSBJ02000006">
    <property type="protein sequence ID" value="OAQ63189.1"/>
    <property type="molecule type" value="Genomic_DNA"/>
</dbReference>
<evidence type="ECO:0000313" key="1">
    <source>
        <dbReference type="EMBL" id="OAQ63189.1"/>
    </source>
</evidence>
<keyword evidence="2" id="KW-1185">Reference proteome</keyword>
<protein>
    <submittedName>
        <fullName evidence="1">Uncharacterized protein</fullName>
    </submittedName>
</protein>
<organism evidence="1 2">
    <name type="scientific">Pochonia chlamydosporia 170</name>
    <dbReference type="NCBI Taxonomy" id="1380566"/>
    <lineage>
        <taxon>Eukaryota</taxon>
        <taxon>Fungi</taxon>
        <taxon>Dikarya</taxon>
        <taxon>Ascomycota</taxon>
        <taxon>Pezizomycotina</taxon>
        <taxon>Sordariomycetes</taxon>
        <taxon>Hypocreomycetidae</taxon>
        <taxon>Hypocreales</taxon>
        <taxon>Clavicipitaceae</taxon>
        <taxon>Pochonia</taxon>
    </lineage>
</organism>
<dbReference type="RefSeq" id="XP_018140769.1">
    <property type="nucleotide sequence ID" value="XM_018294189.1"/>
</dbReference>
<name>A0A179FDK1_METCM</name>
<dbReference type="GeneID" id="28858183"/>
<proteinExistence type="predicted"/>
<accession>A0A179FDK1</accession>
<dbReference type="KEGG" id="pchm:VFPPC_16436"/>
<dbReference type="AlphaFoldDB" id="A0A179FDK1"/>
<reference evidence="1 2" key="1">
    <citation type="journal article" date="2016" name="PLoS Pathog.">
        <title>Biosynthesis of antibiotic leucinostatins in bio-control fungus Purpureocillium lilacinum and their inhibition on phytophthora revealed by genome mining.</title>
        <authorList>
            <person name="Wang G."/>
            <person name="Liu Z."/>
            <person name="Lin R."/>
            <person name="Li E."/>
            <person name="Mao Z."/>
            <person name="Ling J."/>
            <person name="Yang Y."/>
            <person name="Yin W.B."/>
            <person name="Xie B."/>
        </authorList>
    </citation>
    <scope>NUCLEOTIDE SEQUENCE [LARGE SCALE GENOMIC DNA]</scope>
    <source>
        <strain evidence="1">170</strain>
    </source>
</reference>
<evidence type="ECO:0000313" key="2">
    <source>
        <dbReference type="Proteomes" id="UP000078397"/>
    </source>
</evidence>
<comment type="caution">
    <text evidence="1">The sequence shown here is derived from an EMBL/GenBank/DDBJ whole genome shotgun (WGS) entry which is preliminary data.</text>
</comment>